<sequence length="172" mass="18811">MNKLTAVVASLLTLTVIGCSSDDDELIESPPITPAPQVINIANANELNVTVEKFDPATGLVRFSIADDNSLAVTDAKNYHIVYFGFPDSDRPSANPKAWKRWHVYYQYQCAAGDDCDGVLTETVDSGHYQFEVQDLDWDANAVPGAVQRYQVGIRVSHGDLFSDFELANPAG</sequence>
<name>A0AA37TJ41_9GAMM</name>
<dbReference type="EMBL" id="BSPO01000001">
    <property type="protein sequence ID" value="GLS82432.1"/>
    <property type="molecule type" value="Genomic_DNA"/>
</dbReference>
<accession>A0AA37TJ41</accession>
<dbReference type="AlphaFoldDB" id="A0AA37TJ41"/>
<keyword evidence="1" id="KW-0449">Lipoprotein</keyword>
<reference evidence="1 2" key="1">
    <citation type="journal article" date="2014" name="Int. J. Syst. Evol. Microbiol.">
        <title>Complete genome sequence of Corynebacterium casei LMG S-19264T (=DSM 44701T), isolated from a smear-ripened cheese.</title>
        <authorList>
            <consortium name="US DOE Joint Genome Institute (JGI-PGF)"/>
            <person name="Walter F."/>
            <person name="Albersmeier A."/>
            <person name="Kalinowski J."/>
            <person name="Ruckert C."/>
        </authorList>
    </citation>
    <scope>NUCLEOTIDE SEQUENCE [LARGE SCALE GENOMIC DNA]</scope>
    <source>
        <strain evidence="1 2">NBRC 112785</strain>
    </source>
</reference>
<evidence type="ECO:0000313" key="2">
    <source>
        <dbReference type="Proteomes" id="UP001157439"/>
    </source>
</evidence>
<protein>
    <submittedName>
        <fullName evidence="1">Lipoprotein</fullName>
    </submittedName>
</protein>
<proteinExistence type="predicted"/>
<keyword evidence="2" id="KW-1185">Reference proteome</keyword>
<dbReference type="PROSITE" id="PS51257">
    <property type="entry name" value="PROKAR_LIPOPROTEIN"/>
    <property type="match status" value="1"/>
</dbReference>
<comment type="caution">
    <text evidence="1">The sequence shown here is derived from an EMBL/GenBank/DDBJ whole genome shotgun (WGS) entry which is preliminary data.</text>
</comment>
<evidence type="ECO:0000313" key="1">
    <source>
        <dbReference type="EMBL" id="GLS82432.1"/>
    </source>
</evidence>
<dbReference type="Proteomes" id="UP001157439">
    <property type="component" value="Unassembled WGS sequence"/>
</dbReference>
<gene>
    <name evidence="1" type="ORF">GCM10007894_04090</name>
</gene>
<dbReference type="RefSeq" id="WP_095497984.1">
    <property type="nucleotide sequence ID" value="NZ_BSPO01000001.1"/>
</dbReference>
<organism evidence="1 2">
    <name type="scientific">Paraferrimonas haliotis</name>
    <dbReference type="NCBI Taxonomy" id="2013866"/>
    <lineage>
        <taxon>Bacteria</taxon>
        <taxon>Pseudomonadati</taxon>
        <taxon>Pseudomonadota</taxon>
        <taxon>Gammaproteobacteria</taxon>
        <taxon>Alteromonadales</taxon>
        <taxon>Ferrimonadaceae</taxon>
        <taxon>Paraferrimonas</taxon>
    </lineage>
</organism>